<keyword evidence="15" id="KW-1185">Reference proteome</keyword>
<reference evidence="14" key="1">
    <citation type="submission" date="2014-03" db="EMBL/GenBank/DDBJ databases">
        <title>Complete genome of Pseudomonas balearica DSM 6083T, a sewage water isolate from an enrichment with 2-methylnaphthalene.</title>
        <authorList>
            <person name="Salva-Serra F."/>
            <person name="Jaen-Luchoro D."/>
            <person name="Busquets A."/>
            <person name="Pena A."/>
            <person name="Gomila M."/>
            <person name="Bosch R."/>
            <person name="Nogales B."/>
            <person name="Garcia-Valdes E."/>
            <person name="Lalucat J."/>
            <person name="Bennasar A."/>
        </authorList>
    </citation>
    <scope>NUCLEOTIDE SEQUENCE [LARGE SCALE GENOMIC DNA]</scope>
    <source>
        <strain evidence="14">DSM 6083</strain>
    </source>
</reference>
<evidence type="ECO:0000256" key="8">
    <source>
        <dbReference type="PROSITE-ProRule" id="PRU00169"/>
    </source>
</evidence>
<evidence type="ECO:0000259" key="10">
    <source>
        <dbReference type="PROSITE" id="PS50110"/>
    </source>
</evidence>
<dbReference type="SMART" id="SM00448">
    <property type="entry name" value="REC"/>
    <property type="match status" value="1"/>
</dbReference>
<name>A0A8D3Y077_9GAMM</name>
<evidence type="ECO:0000256" key="9">
    <source>
        <dbReference type="PROSITE-ProRule" id="PRU01091"/>
    </source>
</evidence>
<dbReference type="GO" id="GO:0000156">
    <property type="term" value="F:phosphorelay response regulator activity"/>
    <property type="evidence" value="ECO:0007669"/>
    <property type="project" value="TreeGrafter"/>
</dbReference>
<dbReference type="Proteomes" id="UP000031271">
    <property type="component" value="Chromosome"/>
</dbReference>
<feature type="modified residue" description="4-aspartylphosphate" evidence="8">
    <location>
        <position position="51"/>
    </location>
</feature>
<accession>A0A8D3Y077</accession>
<keyword evidence="6 9" id="KW-0238">DNA-binding</keyword>
<dbReference type="GO" id="GO:0032993">
    <property type="term" value="C:protein-DNA complex"/>
    <property type="evidence" value="ECO:0007669"/>
    <property type="project" value="TreeGrafter"/>
</dbReference>
<evidence type="ECO:0000256" key="6">
    <source>
        <dbReference type="ARBA" id="ARBA00023125"/>
    </source>
</evidence>
<dbReference type="SMART" id="SM00862">
    <property type="entry name" value="Trans_reg_C"/>
    <property type="match status" value="1"/>
</dbReference>
<dbReference type="InterPro" id="IPR011006">
    <property type="entry name" value="CheY-like_superfamily"/>
</dbReference>
<dbReference type="CDD" id="cd17624">
    <property type="entry name" value="REC_OmpR_PmrA-like"/>
    <property type="match status" value="1"/>
</dbReference>
<proteinExistence type="predicted"/>
<dbReference type="InterPro" id="IPR039420">
    <property type="entry name" value="WalR-like"/>
</dbReference>
<gene>
    <name evidence="12" type="ORF">CL52_06435</name>
    <name evidence="13" type="ORF">SAMN05660875_104283</name>
</gene>
<dbReference type="GO" id="GO:0005829">
    <property type="term" value="C:cytosol"/>
    <property type="evidence" value="ECO:0007669"/>
    <property type="project" value="TreeGrafter"/>
</dbReference>
<dbReference type="PROSITE" id="PS51755">
    <property type="entry name" value="OMPR_PHOB"/>
    <property type="match status" value="1"/>
</dbReference>
<dbReference type="Gene3D" id="6.10.250.690">
    <property type="match status" value="1"/>
</dbReference>
<feature type="domain" description="OmpR/PhoB-type" evidence="11">
    <location>
        <begin position="124"/>
        <end position="218"/>
    </location>
</feature>
<protein>
    <submittedName>
        <fullName evidence="13">DNA-binding response regulator, OmpR family, contains REC and winged-helix (WHTH) domain</fullName>
    </submittedName>
    <submittedName>
        <fullName evidence="12">Transcriptional regulator</fullName>
    </submittedName>
</protein>
<dbReference type="SUPFAM" id="SSF52172">
    <property type="entry name" value="CheY-like"/>
    <property type="match status" value="1"/>
</dbReference>
<dbReference type="InterPro" id="IPR036388">
    <property type="entry name" value="WH-like_DNA-bd_sf"/>
</dbReference>
<feature type="domain" description="Response regulatory" evidence="10">
    <location>
        <begin position="2"/>
        <end position="116"/>
    </location>
</feature>
<keyword evidence="7" id="KW-0804">Transcription</keyword>
<dbReference type="AlphaFoldDB" id="A0A8D3Y077"/>
<dbReference type="Pfam" id="PF00072">
    <property type="entry name" value="Response_reg"/>
    <property type="match status" value="1"/>
</dbReference>
<dbReference type="GO" id="GO:0006355">
    <property type="term" value="P:regulation of DNA-templated transcription"/>
    <property type="evidence" value="ECO:0007669"/>
    <property type="project" value="InterPro"/>
</dbReference>
<dbReference type="EMBL" id="FNHO01000004">
    <property type="protein sequence ID" value="SDM37812.1"/>
    <property type="molecule type" value="Genomic_DNA"/>
</dbReference>
<organism evidence="12 14">
    <name type="scientific">Stutzerimonas balearica DSM 6083</name>
    <dbReference type="NCBI Taxonomy" id="1123016"/>
    <lineage>
        <taxon>Bacteria</taxon>
        <taxon>Pseudomonadati</taxon>
        <taxon>Pseudomonadota</taxon>
        <taxon>Gammaproteobacteria</taxon>
        <taxon>Pseudomonadales</taxon>
        <taxon>Pseudomonadaceae</taxon>
        <taxon>Stutzerimonas</taxon>
    </lineage>
</organism>
<dbReference type="GO" id="GO:0000976">
    <property type="term" value="F:transcription cis-regulatory region binding"/>
    <property type="evidence" value="ECO:0007669"/>
    <property type="project" value="TreeGrafter"/>
</dbReference>
<dbReference type="PANTHER" id="PTHR48111">
    <property type="entry name" value="REGULATOR OF RPOS"/>
    <property type="match status" value="1"/>
</dbReference>
<evidence type="ECO:0000256" key="3">
    <source>
        <dbReference type="ARBA" id="ARBA00022553"/>
    </source>
</evidence>
<dbReference type="InterPro" id="IPR001867">
    <property type="entry name" value="OmpR/PhoB-type_DNA-bd"/>
</dbReference>
<dbReference type="RefSeq" id="WP_043219165.1">
    <property type="nucleotide sequence ID" value="NZ_CP007511.1"/>
</dbReference>
<keyword evidence="4" id="KW-0902">Two-component regulatory system</keyword>
<evidence type="ECO:0000313" key="14">
    <source>
        <dbReference type="Proteomes" id="UP000031271"/>
    </source>
</evidence>
<evidence type="ECO:0000256" key="7">
    <source>
        <dbReference type="ARBA" id="ARBA00023163"/>
    </source>
</evidence>
<evidence type="ECO:0000256" key="4">
    <source>
        <dbReference type="ARBA" id="ARBA00023012"/>
    </source>
</evidence>
<dbReference type="PANTHER" id="PTHR48111:SF35">
    <property type="entry name" value="TRANSCRIPTIONAL REGULATORY PROTEIN QSEB"/>
    <property type="match status" value="1"/>
</dbReference>
<evidence type="ECO:0000259" key="11">
    <source>
        <dbReference type="PROSITE" id="PS51755"/>
    </source>
</evidence>
<evidence type="ECO:0000256" key="2">
    <source>
        <dbReference type="ARBA" id="ARBA00022490"/>
    </source>
</evidence>
<evidence type="ECO:0000313" key="15">
    <source>
        <dbReference type="Proteomes" id="UP000182276"/>
    </source>
</evidence>
<evidence type="ECO:0000313" key="12">
    <source>
        <dbReference type="EMBL" id="AJE14697.1"/>
    </source>
</evidence>
<dbReference type="PROSITE" id="PS50110">
    <property type="entry name" value="RESPONSE_REGULATORY"/>
    <property type="match status" value="1"/>
</dbReference>
<reference evidence="13 15" key="2">
    <citation type="submission" date="2016-10" db="EMBL/GenBank/DDBJ databases">
        <authorList>
            <person name="Varghese N."/>
            <person name="Submissions S."/>
        </authorList>
    </citation>
    <scope>NUCLEOTIDE SEQUENCE [LARGE SCALE GENOMIC DNA]</scope>
    <source>
        <strain evidence="13 15">DSM 6083</strain>
    </source>
</reference>
<evidence type="ECO:0000256" key="5">
    <source>
        <dbReference type="ARBA" id="ARBA00023015"/>
    </source>
</evidence>
<keyword evidence="2" id="KW-0963">Cytoplasm</keyword>
<dbReference type="CDD" id="cd00383">
    <property type="entry name" value="trans_reg_C"/>
    <property type="match status" value="1"/>
</dbReference>
<dbReference type="Gene3D" id="1.10.10.10">
    <property type="entry name" value="Winged helix-like DNA-binding domain superfamily/Winged helix DNA-binding domain"/>
    <property type="match status" value="1"/>
</dbReference>
<dbReference type="KEGG" id="pbm:CL52_06435"/>
<dbReference type="InterPro" id="IPR001789">
    <property type="entry name" value="Sig_transdc_resp-reg_receiver"/>
</dbReference>
<keyword evidence="5" id="KW-0805">Transcription regulation</keyword>
<reference evidence="12 14" key="3">
    <citation type="journal article" name="Genome Announc.">
        <title>Complete Genome Sequence of Pseudomonas balearica DSM 6083T.</title>
        <authorList>
            <person name="Bennasar-Figueras A."/>
            <person name="Salva-Serra F."/>
            <person name="Jaen-Luchoro D."/>
            <person name="Segui C."/>
            <person name="Aliaga F."/>
            <person name="Busquets A."/>
            <person name="Gomila M."/>
            <person name="Moore E.R."/>
            <person name="Lalucat J."/>
        </authorList>
    </citation>
    <scope>NUCLEOTIDE SEQUENCE [LARGE SCALE GENOMIC DNA]</scope>
    <source>
        <strain evidence="14">DSM 6083</strain>
        <strain evidence="12">DSM6083</strain>
    </source>
</reference>
<evidence type="ECO:0000313" key="13">
    <source>
        <dbReference type="EMBL" id="SDM37812.1"/>
    </source>
</evidence>
<keyword evidence="3 8" id="KW-0597">Phosphoprotein</keyword>
<dbReference type="GeneID" id="77259554"/>
<comment type="subcellular location">
    <subcellularLocation>
        <location evidence="1">Cytoplasm</location>
    </subcellularLocation>
</comment>
<dbReference type="Gene3D" id="3.40.50.2300">
    <property type="match status" value="1"/>
</dbReference>
<evidence type="ECO:0000256" key="1">
    <source>
        <dbReference type="ARBA" id="ARBA00004496"/>
    </source>
</evidence>
<dbReference type="Pfam" id="PF00486">
    <property type="entry name" value="Trans_reg_C"/>
    <property type="match status" value="1"/>
</dbReference>
<feature type="DNA-binding region" description="OmpR/PhoB-type" evidence="9">
    <location>
        <begin position="124"/>
        <end position="218"/>
    </location>
</feature>
<dbReference type="Proteomes" id="UP000182276">
    <property type="component" value="Unassembled WGS sequence"/>
</dbReference>
<sequence length="225" mass="24164">MHVLLAEDDELIASGIVAGLGAQGLTVDHVASAAAAEALLRAAAFDVLVLDLGLPDEDGIELLRRLRQHGLDLPVLVLTARDAVSDRVTGLHAGADDYLLKPFDLRELAARLHTLVRRSAGRAVTQIEHGRLRYDPGSCEARLDGRPVDLSRREQALLQALLNSRGRVLSADQLKDAVYGLADDVESNALNVHIHHLRRKLGSGIVETVRGLGYRLGPAGGEDLP</sequence>
<dbReference type="EMBL" id="CP007511">
    <property type="protein sequence ID" value="AJE14697.1"/>
    <property type="molecule type" value="Genomic_DNA"/>
</dbReference>